<protein>
    <submittedName>
        <fullName evidence="2">Uncharacterized protein</fullName>
    </submittedName>
</protein>
<dbReference type="AlphaFoldDB" id="A0A4C1SPJ7"/>
<proteinExistence type="predicted"/>
<accession>A0A4C1SPJ7</accession>
<reference evidence="2 3" key="1">
    <citation type="journal article" date="2019" name="Commun. Biol.">
        <title>The bagworm genome reveals a unique fibroin gene that provides high tensile strength.</title>
        <authorList>
            <person name="Kono N."/>
            <person name="Nakamura H."/>
            <person name="Ohtoshi R."/>
            <person name="Tomita M."/>
            <person name="Numata K."/>
            <person name="Arakawa K."/>
        </authorList>
    </citation>
    <scope>NUCLEOTIDE SEQUENCE [LARGE SCALE GENOMIC DNA]</scope>
</reference>
<gene>
    <name evidence="2" type="ORF">EVAR_74871_1</name>
</gene>
<keyword evidence="3" id="KW-1185">Reference proteome</keyword>
<evidence type="ECO:0000256" key="1">
    <source>
        <dbReference type="SAM" id="MobiDB-lite"/>
    </source>
</evidence>
<evidence type="ECO:0000313" key="3">
    <source>
        <dbReference type="Proteomes" id="UP000299102"/>
    </source>
</evidence>
<dbReference type="EMBL" id="BGZK01000012">
    <property type="protein sequence ID" value="GBP04153.1"/>
    <property type="molecule type" value="Genomic_DNA"/>
</dbReference>
<comment type="caution">
    <text evidence="2">The sequence shown here is derived from an EMBL/GenBank/DDBJ whole genome shotgun (WGS) entry which is preliminary data.</text>
</comment>
<name>A0A4C1SPJ7_EUMVA</name>
<sequence>MHERSVGGPPNVPARFANVPRILYSQRVPLSGGGRPFKLLPFFPAAKRTSGRYRKRFGRYIKQINECVAYVAVGFITVRHLTAYSRLTCISSKYSTAVSPDPSLPSHPSNDLPLSRRGIREGKPPRNVT</sequence>
<feature type="compositionally biased region" description="Basic and acidic residues" evidence="1">
    <location>
        <begin position="118"/>
        <end position="129"/>
    </location>
</feature>
<feature type="region of interest" description="Disordered" evidence="1">
    <location>
        <begin position="95"/>
        <end position="129"/>
    </location>
</feature>
<dbReference type="Proteomes" id="UP000299102">
    <property type="component" value="Unassembled WGS sequence"/>
</dbReference>
<organism evidence="2 3">
    <name type="scientific">Eumeta variegata</name>
    <name type="common">Bagworm moth</name>
    <name type="synonym">Eumeta japonica</name>
    <dbReference type="NCBI Taxonomy" id="151549"/>
    <lineage>
        <taxon>Eukaryota</taxon>
        <taxon>Metazoa</taxon>
        <taxon>Ecdysozoa</taxon>
        <taxon>Arthropoda</taxon>
        <taxon>Hexapoda</taxon>
        <taxon>Insecta</taxon>
        <taxon>Pterygota</taxon>
        <taxon>Neoptera</taxon>
        <taxon>Endopterygota</taxon>
        <taxon>Lepidoptera</taxon>
        <taxon>Glossata</taxon>
        <taxon>Ditrysia</taxon>
        <taxon>Tineoidea</taxon>
        <taxon>Psychidae</taxon>
        <taxon>Oiketicinae</taxon>
        <taxon>Eumeta</taxon>
    </lineage>
</organism>
<evidence type="ECO:0000313" key="2">
    <source>
        <dbReference type="EMBL" id="GBP04153.1"/>
    </source>
</evidence>